<keyword evidence="3" id="KW-1185">Reference proteome</keyword>
<feature type="domain" description="HDOD" evidence="1">
    <location>
        <begin position="28"/>
        <end position="222"/>
    </location>
</feature>
<dbReference type="AlphaFoldDB" id="A0A847R8Q8"/>
<protein>
    <submittedName>
        <fullName evidence="2">HDOD domain-containing protein</fullName>
    </submittedName>
</protein>
<dbReference type="EMBL" id="JABAEK010000014">
    <property type="protein sequence ID" value="NLQ18456.1"/>
    <property type="molecule type" value="Genomic_DNA"/>
</dbReference>
<dbReference type="PANTHER" id="PTHR33525:SF4">
    <property type="entry name" value="CYCLIC DI-GMP PHOSPHODIESTERASE CDGJ"/>
    <property type="match status" value="1"/>
</dbReference>
<name>A0A847R8Q8_9GAMM</name>
<gene>
    <name evidence="2" type="ORF">HGG82_12610</name>
</gene>
<dbReference type="InterPro" id="IPR052340">
    <property type="entry name" value="RNase_Y/CdgJ"/>
</dbReference>
<dbReference type="Proteomes" id="UP000586067">
    <property type="component" value="Unassembled WGS sequence"/>
</dbReference>
<proteinExistence type="predicted"/>
<evidence type="ECO:0000313" key="2">
    <source>
        <dbReference type="EMBL" id="NLQ18456.1"/>
    </source>
</evidence>
<dbReference type="PROSITE" id="PS51833">
    <property type="entry name" value="HDOD"/>
    <property type="match status" value="1"/>
</dbReference>
<dbReference type="SUPFAM" id="SSF109604">
    <property type="entry name" value="HD-domain/PDEase-like"/>
    <property type="match status" value="1"/>
</dbReference>
<dbReference type="InterPro" id="IPR013976">
    <property type="entry name" value="HDOD"/>
</dbReference>
<accession>A0A847R8Q8</accession>
<organism evidence="2 3">
    <name type="scientific">Marinomonas profundi</name>
    <dbReference type="NCBI Taxonomy" id="2726122"/>
    <lineage>
        <taxon>Bacteria</taxon>
        <taxon>Pseudomonadati</taxon>
        <taxon>Pseudomonadota</taxon>
        <taxon>Gammaproteobacteria</taxon>
        <taxon>Oceanospirillales</taxon>
        <taxon>Oceanospirillaceae</taxon>
        <taxon>Marinomonas</taxon>
    </lineage>
</organism>
<dbReference type="PANTHER" id="PTHR33525">
    <property type="match status" value="1"/>
</dbReference>
<comment type="caution">
    <text evidence="2">The sequence shown here is derived from an EMBL/GenBank/DDBJ whole genome shotgun (WGS) entry which is preliminary data.</text>
</comment>
<reference evidence="2 3" key="1">
    <citation type="submission" date="2020-04" db="EMBL/GenBank/DDBJ databases">
        <title>Marinomonas sp. M1K-6 isolated from the deep seawater of the Mariana Trench.</title>
        <authorList>
            <person name="Li Y."/>
        </authorList>
    </citation>
    <scope>NUCLEOTIDE SEQUENCE [LARGE SCALE GENOMIC DNA]</scope>
    <source>
        <strain evidence="2 3">M1K-6</strain>
    </source>
</reference>
<sequence length="501" mass="56363">MNDTTPFGNDTTPSGLNEWLHFLKNKRFPVRAVNLARLKTQIKRTEDTLDGIQANIASDPLLAFAILNEANRIVPNKNNEIKTPFHAAAIVGMKGLEKLLPQFIPYEISKKKSAHLIAFLSELQTSYEAAAIARHWTIKKLSSHEDDIFWVTLFRDAARWLLWFYAYPTMTTLNQKIKQGEQASQAEISTLGCRIDELTVHLCHAWNTPNKIIDSFLTKHVPNHKELQSLAHLAHHPDELPGFTEDKRLNILTNNPLIFSYCANKVAHQANLMGWNAKNLPFFYRVVSTAIHRHLGEIIQSAHLASAEAATLYNTGGRAPLAQQLLDPNLYSESKMDQTTKVAISPITTLKKALEKATDTDTKQKASLALKTIKQAIPNAQHSIIFKHSNSNATTTPLFQSGYQSETIRNIQWNAPSEVFKKLSTTKSATHLFGSKLDKLRAELPHTSGQIIETNSHLMLASTPTADNEMSLFWLESRTEFNEQDYKNLKHIVSLISHTPV</sequence>
<evidence type="ECO:0000259" key="1">
    <source>
        <dbReference type="PROSITE" id="PS51833"/>
    </source>
</evidence>
<dbReference type="Gene3D" id="1.10.3210.10">
    <property type="entry name" value="Hypothetical protein af1432"/>
    <property type="match status" value="1"/>
</dbReference>
<dbReference type="Pfam" id="PF08668">
    <property type="entry name" value="HDOD"/>
    <property type="match status" value="1"/>
</dbReference>
<evidence type="ECO:0000313" key="3">
    <source>
        <dbReference type="Proteomes" id="UP000586067"/>
    </source>
</evidence>